<dbReference type="GO" id="GO:0003676">
    <property type="term" value="F:nucleic acid binding"/>
    <property type="evidence" value="ECO:0007669"/>
    <property type="project" value="InterPro"/>
</dbReference>
<gene>
    <name evidence="1" type="ORF">Tci_666970</name>
</gene>
<accession>A0A699KHW2</accession>
<keyword evidence="1" id="KW-0548">Nucleotidyltransferase</keyword>
<dbReference type="InterPro" id="IPR036397">
    <property type="entry name" value="RNaseH_sf"/>
</dbReference>
<keyword evidence="1" id="KW-0695">RNA-directed DNA polymerase</keyword>
<dbReference type="Gene3D" id="3.30.420.10">
    <property type="entry name" value="Ribonuclease H-like superfamily/Ribonuclease H"/>
    <property type="match status" value="2"/>
</dbReference>
<protein>
    <submittedName>
        <fullName evidence="1">Reverse transcriptase domain-containing protein</fullName>
    </submittedName>
</protein>
<dbReference type="GO" id="GO:0003964">
    <property type="term" value="F:RNA-directed DNA polymerase activity"/>
    <property type="evidence" value="ECO:0007669"/>
    <property type="project" value="UniProtKB-KW"/>
</dbReference>
<proteinExistence type="predicted"/>
<sequence length="419" mass="48491">MLAVVYAFEKFRSYLILNKSIEFTFKVVDTKGAENLAVDHLSRLENPHQNVLDPKEISESFPLEQLNLVSTHEGVYLVRKPLISSRLATLDQPEVTMDQITLPERCLIQGFIGPPYIVMPRTLSKITKFVNVKARLHKRMRFHKIPSKFVKFFHVWGIDFMGPFSSSKGNKYILIAVDYLSKWMEAKALPTNDARVMQKYDVTHHLATPYHPQTSGQVEVSNRGLKRILERTVGKNRASWPDKLDDALWAFRTAYKTPIGCTLYKLVYEKACHLPVELEHKAYWALKYENFDLKIAGNHRKIQINELNELHDQAYENSLIYKEKTKRIHDSKIKNRVFNIGDRVFLFNSRLKIFSGKLKSHWSGPFTVSQVFPYGTVELSQPDGPNFKVNGHRLKLYFGEDIPQSVVPDLQTFAKDYSI</sequence>
<name>A0A699KHW2_TANCI</name>
<dbReference type="EMBL" id="BKCJ010520393">
    <property type="protein sequence ID" value="GFA94998.1"/>
    <property type="molecule type" value="Genomic_DNA"/>
</dbReference>
<organism evidence="1">
    <name type="scientific">Tanacetum cinerariifolium</name>
    <name type="common">Dalmatian daisy</name>
    <name type="synonym">Chrysanthemum cinerariifolium</name>
    <dbReference type="NCBI Taxonomy" id="118510"/>
    <lineage>
        <taxon>Eukaryota</taxon>
        <taxon>Viridiplantae</taxon>
        <taxon>Streptophyta</taxon>
        <taxon>Embryophyta</taxon>
        <taxon>Tracheophyta</taxon>
        <taxon>Spermatophyta</taxon>
        <taxon>Magnoliopsida</taxon>
        <taxon>eudicotyledons</taxon>
        <taxon>Gunneridae</taxon>
        <taxon>Pentapetalae</taxon>
        <taxon>asterids</taxon>
        <taxon>campanulids</taxon>
        <taxon>Asterales</taxon>
        <taxon>Asteraceae</taxon>
        <taxon>Asteroideae</taxon>
        <taxon>Anthemideae</taxon>
        <taxon>Anthemidinae</taxon>
        <taxon>Tanacetum</taxon>
    </lineage>
</organism>
<dbReference type="AlphaFoldDB" id="A0A699KHW2"/>
<dbReference type="SUPFAM" id="SSF53098">
    <property type="entry name" value="Ribonuclease H-like"/>
    <property type="match status" value="1"/>
</dbReference>
<dbReference type="InterPro" id="IPR052160">
    <property type="entry name" value="Gypsy_RT_Integrase-like"/>
</dbReference>
<dbReference type="PANTHER" id="PTHR47266">
    <property type="entry name" value="ENDONUCLEASE-RELATED"/>
    <property type="match status" value="1"/>
</dbReference>
<evidence type="ECO:0000313" key="1">
    <source>
        <dbReference type="EMBL" id="GFA94998.1"/>
    </source>
</evidence>
<dbReference type="InterPro" id="IPR012337">
    <property type="entry name" value="RNaseH-like_sf"/>
</dbReference>
<keyword evidence="1" id="KW-0808">Transferase</keyword>
<comment type="caution">
    <text evidence="1">The sequence shown here is derived from an EMBL/GenBank/DDBJ whole genome shotgun (WGS) entry which is preliminary data.</text>
</comment>
<reference evidence="1" key="1">
    <citation type="journal article" date="2019" name="Sci. Rep.">
        <title>Draft genome of Tanacetum cinerariifolium, the natural source of mosquito coil.</title>
        <authorList>
            <person name="Yamashiro T."/>
            <person name="Shiraishi A."/>
            <person name="Satake H."/>
            <person name="Nakayama K."/>
        </authorList>
    </citation>
    <scope>NUCLEOTIDE SEQUENCE</scope>
</reference>